<accession>A0AA89ASR9</accession>
<dbReference type="AlphaFoldDB" id="A0AA89ASR9"/>
<dbReference type="InterPro" id="IPR035513">
    <property type="entry name" value="Invertase/methylesterase_inhib"/>
</dbReference>
<dbReference type="Gene3D" id="1.20.140.40">
    <property type="entry name" value="Invertase/pectin methylesterase inhibitor family protein"/>
    <property type="match status" value="1"/>
</dbReference>
<feature type="region of interest" description="Disordered" evidence="4">
    <location>
        <begin position="213"/>
        <end position="271"/>
    </location>
</feature>
<dbReference type="NCBIfam" id="TIGR01614">
    <property type="entry name" value="PME_inhib"/>
    <property type="match status" value="1"/>
</dbReference>
<dbReference type="EMBL" id="JAVXUP010001269">
    <property type="protein sequence ID" value="KAK3013787.1"/>
    <property type="molecule type" value="Genomic_DNA"/>
</dbReference>
<dbReference type="SMART" id="SM00856">
    <property type="entry name" value="PMEI"/>
    <property type="match status" value="1"/>
</dbReference>
<evidence type="ECO:0000313" key="7">
    <source>
        <dbReference type="Proteomes" id="UP001188597"/>
    </source>
</evidence>
<evidence type="ECO:0000256" key="4">
    <source>
        <dbReference type="SAM" id="MobiDB-lite"/>
    </source>
</evidence>
<sequence length="271" mass="30028">MGLASGSAVTDLCSKAEDPNFCLDAFTSAAAGEADLKGLGQISLHLAISNATVTLHKLKELITFMKDGIPVKARLQACVFYYTRAGQILEISDEDFKLGYYQDMTVEATFAYASAQFCEDLFHQPPSTVNPLGDANRNLKLLSNIVSTVGSRTLLTPTIFASTRLAGEDPKVKECASKHRCEEYYPERPRWSREKPYRWHWQRNCSLVNLKGEEEENRGGEDYEKQHEECTQGAVSKTAPAAEAAVPEAVQRGAGRRERVNDTKSQRCVAL</sequence>
<evidence type="ECO:0000256" key="1">
    <source>
        <dbReference type="ARBA" id="ARBA00022729"/>
    </source>
</evidence>
<dbReference type="Pfam" id="PF04043">
    <property type="entry name" value="PMEI"/>
    <property type="match status" value="1"/>
</dbReference>
<evidence type="ECO:0000313" key="6">
    <source>
        <dbReference type="EMBL" id="KAK3013787.1"/>
    </source>
</evidence>
<keyword evidence="2" id="KW-1015">Disulfide bond</keyword>
<feature type="compositionally biased region" description="Low complexity" evidence="4">
    <location>
        <begin position="239"/>
        <end position="250"/>
    </location>
</feature>
<reference evidence="6" key="1">
    <citation type="submission" date="2022-12" db="EMBL/GenBank/DDBJ databases">
        <title>Draft genome assemblies for two species of Escallonia (Escalloniales).</title>
        <authorList>
            <person name="Chanderbali A."/>
            <person name="Dervinis C."/>
            <person name="Anghel I."/>
            <person name="Soltis D."/>
            <person name="Soltis P."/>
            <person name="Zapata F."/>
        </authorList>
    </citation>
    <scope>NUCLEOTIDE SEQUENCE</scope>
    <source>
        <strain evidence="6">UCBG64.0493</strain>
        <tissue evidence="6">Leaf</tissue>
    </source>
</reference>
<evidence type="ECO:0000256" key="3">
    <source>
        <dbReference type="ARBA" id="ARBA00038471"/>
    </source>
</evidence>
<dbReference type="InterPro" id="IPR052421">
    <property type="entry name" value="PCW_Enzyme_Inhibitor"/>
</dbReference>
<evidence type="ECO:0000256" key="2">
    <source>
        <dbReference type="ARBA" id="ARBA00023157"/>
    </source>
</evidence>
<dbReference type="CDD" id="cd15797">
    <property type="entry name" value="PMEI"/>
    <property type="match status" value="1"/>
</dbReference>
<comment type="similarity">
    <text evidence="3">Belongs to the PMEI family.</text>
</comment>
<protein>
    <recommendedName>
        <fullName evidence="5">Pectinesterase inhibitor domain-containing protein</fullName>
    </recommendedName>
</protein>
<proteinExistence type="inferred from homology"/>
<feature type="compositionally biased region" description="Basic and acidic residues" evidence="4">
    <location>
        <begin position="217"/>
        <end position="230"/>
    </location>
</feature>
<dbReference type="Proteomes" id="UP001188597">
    <property type="component" value="Unassembled WGS sequence"/>
</dbReference>
<name>A0AA89ASR9_9ASTE</name>
<dbReference type="SUPFAM" id="SSF101148">
    <property type="entry name" value="Plant invertase/pectin methylesterase inhibitor"/>
    <property type="match status" value="1"/>
</dbReference>
<dbReference type="InterPro" id="IPR034086">
    <property type="entry name" value="PMEI_plant"/>
</dbReference>
<dbReference type="PANTHER" id="PTHR36710:SF18">
    <property type="entry name" value="PECTINESTERASE INHIBITOR 5-RELATED"/>
    <property type="match status" value="1"/>
</dbReference>
<evidence type="ECO:0000259" key="5">
    <source>
        <dbReference type="SMART" id="SM00856"/>
    </source>
</evidence>
<feature type="compositionally biased region" description="Basic and acidic residues" evidence="4">
    <location>
        <begin position="255"/>
        <end position="265"/>
    </location>
</feature>
<dbReference type="PANTHER" id="PTHR36710">
    <property type="entry name" value="PECTINESTERASE INHIBITOR-LIKE"/>
    <property type="match status" value="1"/>
</dbReference>
<dbReference type="InterPro" id="IPR006501">
    <property type="entry name" value="Pectinesterase_inhib_dom"/>
</dbReference>
<comment type="caution">
    <text evidence="6">The sequence shown here is derived from an EMBL/GenBank/DDBJ whole genome shotgun (WGS) entry which is preliminary data.</text>
</comment>
<organism evidence="6 7">
    <name type="scientific">Escallonia herrerae</name>
    <dbReference type="NCBI Taxonomy" id="1293975"/>
    <lineage>
        <taxon>Eukaryota</taxon>
        <taxon>Viridiplantae</taxon>
        <taxon>Streptophyta</taxon>
        <taxon>Embryophyta</taxon>
        <taxon>Tracheophyta</taxon>
        <taxon>Spermatophyta</taxon>
        <taxon>Magnoliopsida</taxon>
        <taxon>eudicotyledons</taxon>
        <taxon>Gunneridae</taxon>
        <taxon>Pentapetalae</taxon>
        <taxon>asterids</taxon>
        <taxon>campanulids</taxon>
        <taxon>Escalloniales</taxon>
        <taxon>Escalloniaceae</taxon>
        <taxon>Escallonia</taxon>
    </lineage>
</organism>
<dbReference type="GO" id="GO:0046910">
    <property type="term" value="F:pectinesterase inhibitor activity"/>
    <property type="evidence" value="ECO:0007669"/>
    <property type="project" value="InterPro"/>
</dbReference>
<keyword evidence="7" id="KW-1185">Reference proteome</keyword>
<gene>
    <name evidence="6" type="ORF">RJ639_010146</name>
</gene>
<feature type="domain" description="Pectinesterase inhibitor" evidence="5">
    <location>
        <begin position="4"/>
        <end position="149"/>
    </location>
</feature>
<keyword evidence="1" id="KW-0732">Signal</keyword>